<dbReference type="Pfam" id="PF01408">
    <property type="entry name" value="GFO_IDH_MocA"/>
    <property type="match status" value="1"/>
</dbReference>
<evidence type="ECO:0000259" key="4">
    <source>
        <dbReference type="Pfam" id="PF22725"/>
    </source>
</evidence>
<dbReference type="Proteomes" id="UP000054911">
    <property type="component" value="Unassembled WGS sequence"/>
</dbReference>
<dbReference type="SUPFAM" id="SSF51735">
    <property type="entry name" value="NAD(P)-binding Rossmann-fold domains"/>
    <property type="match status" value="1"/>
</dbReference>
<comment type="caution">
    <text evidence="5">The sequence shown here is derived from an EMBL/GenBank/DDBJ whole genome shotgun (WGS) entry which is preliminary data.</text>
</comment>
<feature type="domain" description="Gfo/Idh/MocA-like oxidoreductase N-terminal" evidence="3">
    <location>
        <begin position="6"/>
        <end position="123"/>
    </location>
</feature>
<dbReference type="PANTHER" id="PTHR22604:SF105">
    <property type="entry name" value="TRANS-1,2-DIHYDROBENZENE-1,2-DIOL DEHYDROGENASE"/>
    <property type="match status" value="1"/>
</dbReference>
<dbReference type="InterPro" id="IPR036291">
    <property type="entry name" value="NAD(P)-bd_dom_sf"/>
</dbReference>
<organism evidence="5 6">
    <name type="scientific">Caballeronia pedi</name>
    <dbReference type="NCBI Taxonomy" id="1777141"/>
    <lineage>
        <taxon>Bacteria</taxon>
        <taxon>Pseudomonadati</taxon>
        <taxon>Pseudomonadota</taxon>
        <taxon>Betaproteobacteria</taxon>
        <taxon>Burkholderiales</taxon>
        <taxon>Burkholderiaceae</taxon>
        <taxon>Caballeronia</taxon>
    </lineage>
</organism>
<protein>
    <submittedName>
        <fullName evidence="5">Oxidoreductase</fullName>
    </submittedName>
</protein>
<gene>
    <name evidence="5" type="ORF">AWB80_07154</name>
</gene>
<dbReference type="STRING" id="1777141.AWB80_07154"/>
<dbReference type="InterPro" id="IPR050984">
    <property type="entry name" value="Gfo/Idh/MocA_domain"/>
</dbReference>
<dbReference type="Pfam" id="PF22725">
    <property type="entry name" value="GFO_IDH_MocA_C3"/>
    <property type="match status" value="1"/>
</dbReference>
<dbReference type="GO" id="GO:0000166">
    <property type="term" value="F:nucleotide binding"/>
    <property type="evidence" value="ECO:0007669"/>
    <property type="project" value="InterPro"/>
</dbReference>
<evidence type="ECO:0000313" key="5">
    <source>
        <dbReference type="EMBL" id="SAK95933.1"/>
    </source>
</evidence>
<dbReference type="EMBL" id="FCOE02000043">
    <property type="protein sequence ID" value="SAK95933.1"/>
    <property type="molecule type" value="Genomic_DNA"/>
</dbReference>
<dbReference type="SUPFAM" id="SSF55347">
    <property type="entry name" value="Glyceraldehyde-3-phosphate dehydrogenase-like, C-terminal domain"/>
    <property type="match status" value="1"/>
</dbReference>
<dbReference type="Gene3D" id="3.40.50.720">
    <property type="entry name" value="NAD(P)-binding Rossmann-like Domain"/>
    <property type="match status" value="1"/>
</dbReference>
<dbReference type="GO" id="GO:0016491">
    <property type="term" value="F:oxidoreductase activity"/>
    <property type="evidence" value="ECO:0007669"/>
    <property type="project" value="UniProtKB-KW"/>
</dbReference>
<dbReference type="AlphaFoldDB" id="A0A158DN71"/>
<evidence type="ECO:0000259" key="3">
    <source>
        <dbReference type="Pfam" id="PF01408"/>
    </source>
</evidence>
<accession>A0A158DN71</accession>
<keyword evidence="2" id="KW-0560">Oxidoreductase</keyword>
<name>A0A158DN71_9BURK</name>
<sequence length="327" mass="35536">MTRDKVRWGVLGAARIADNFVVPAIQRSANGRVVCVAARDRERAAAFAARHGIAAAHASYDEVIASDQIDAVYIPLPTASHFEWCRKALLAGKHVLCEKPIAMTASQVRELIALRDATGLICGEAFMVAHHPQWAFVKERIADGTLGQLKRVEGSFTYFNDDPRALKNDLALGGGGVRDIGVYPVVTTRIATGLEPVEVNASITIDPRYGTDTLAVCDLKFPGFDLHFYCGTQLARRQHMIFHGSKGWLSLDAPFNPGVYAGACVHIRSDDTGKVETVEFGNVDQYQSMVENFSAAVLGPDKSIAFALENSLGNQLVIDEVLSHADR</sequence>
<proteinExistence type="inferred from homology"/>
<dbReference type="Gene3D" id="3.30.360.10">
    <property type="entry name" value="Dihydrodipicolinate Reductase, domain 2"/>
    <property type="match status" value="1"/>
</dbReference>
<feature type="domain" description="GFO/IDH/MocA-like oxidoreductase" evidence="4">
    <location>
        <begin position="136"/>
        <end position="249"/>
    </location>
</feature>
<evidence type="ECO:0000256" key="2">
    <source>
        <dbReference type="ARBA" id="ARBA00023002"/>
    </source>
</evidence>
<dbReference type="PANTHER" id="PTHR22604">
    <property type="entry name" value="OXIDOREDUCTASES"/>
    <property type="match status" value="1"/>
</dbReference>
<evidence type="ECO:0000313" key="6">
    <source>
        <dbReference type="Proteomes" id="UP000054911"/>
    </source>
</evidence>
<comment type="similarity">
    <text evidence="1">Belongs to the Gfo/Idh/MocA family.</text>
</comment>
<keyword evidence="6" id="KW-1185">Reference proteome</keyword>
<dbReference type="InterPro" id="IPR000683">
    <property type="entry name" value="Gfo/Idh/MocA-like_OxRdtase_N"/>
</dbReference>
<dbReference type="InterPro" id="IPR055170">
    <property type="entry name" value="GFO_IDH_MocA-like_dom"/>
</dbReference>
<evidence type="ECO:0000256" key="1">
    <source>
        <dbReference type="ARBA" id="ARBA00010928"/>
    </source>
</evidence>
<reference evidence="5" key="1">
    <citation type="submission" date="2016-01" db="EMBL/GenBank/DDBJ databases">
        <authorList>
            <person name="Peeters C."/>
        </authorList>
    </citation>
    <scope>NUCLEOTIDE SEQUENCE [LARGE SCALE GENOMIC DNA]</scope>
    <source>
        <strain evidence="5">LMG 29323</strain>
    </source>
</reference>
<dbReference type="RefSeq" id="WP_061179383.1">
    <property type="nucleotide sequence ID" value="NZ_FCOE02000043.1"/>
</dbReference>
<dbReference type="OrthoDB" id="9801953at2"/>